<accession>A0A1Y5F7N6</accession>
<comment type="caution">
    <text evidence="2">The sequence shown here is derived from an EMBL/GenBank/DDBJ whole genome shotgun (WGS) entry which is preliminary data.</text>
</comment>
<dbReference type="InterPro" id="IPR037522">
    <property type="entry name" value="HD_GYP_dom"/>
</dbReference>
<name>A0A1Y5F7N6_9BACT</name>
<evidence type="ECO:0000313" key="3">
    <source>
        <dbReference type="Proteomes" id="UP000196531"/>
    </source>
</evidence>
<dbReference type="Proteomes" id="UP000196531">
    <property type="component" value="Unassembled WGS sequence"/>
</dbReference>
<proteinExistence type="predicted"/>
<reference evidence="3" key="1">
    <citation type="journal article" date="2017" name="Proc. Natl. Acad. Sci. U.S.A.">
        <title>Simulation of Deepwater Horizon oil plume reveals substrate specialization within a complex community of hydrocarbon-degraders.</title>
        <authorList>
            <person name="Hu P."/>
            <person name="Dubinsky E.A."/>
            <person name="Probst A.J."/>
            <person name="Wang J."/>
            <person name="Sieber C.M.K."/>
            <person name="Tom L.M."/>
            <person name="Gardinali P."/>
            <person name="Banfield J.F."/>
            <person name="Atlas R.M."/>
            <person name="Andersen G.L."/>
        </authorList>
    </citation>
    <scope>NUCLEOTIDE SEQUENCE [LARGE SCALE GENOMIC DNA]</scope>
</reference>
<dbReference type="InterPro" id="IPR003607">
    <property type="entry name" value="HD/PDEase_dom"/>
</dbReference>
<dbReference type="CDD" id="cd00077">
    <property type="entry name" value="HDc"/>
    <property type="match status" value="1"/>
</dbReference>
<organism evidence="2 3">
    <name type="scientific">Halobacteriovorax marinus</name>
    <dbReference type="NCBI Taxonomy" id="97084"/>
    <lineage>
        <taxon>Bacteria</taxon>
        <taxon>Pseudomonadati</taxon>
        <taxon>Bdellovibrionota</taxon>
        <taxon>Bacteriovoracia</taxon>
        <taxon>Bacteriovoracales</taxon>
        <taxon>Halobacteriovoraceae</taxon>
        <taxon>Halobacteriovorax</taxon>
    </lineage>
</organism>
<dbReference type="EMBL" id="MAAO01000010">
    <property type="protein sequence ID" value="OUR94877.1"/>
    <property type="molecule type" value="Genomic_DNA"/>
</dbReference>
<sequence length="92" mass="10388">MRLHHEKPDGLVFVKGDEIPFISMIISVADTFDAMISTCPYRKGLPPMVAYQENIDKSGTQFSEVVVAGFTKWFEKTKMYAPNKLDSKKKAS</sequence>
<evidence type="ECO:0000259" key="1">
    <source>
        <dbReference type="PROSITE" id="PS51832"/>
    </source>
</evidence>
<feature type="domain" description="HD-GYP" evidence="1">
    <location>
        <begin position="1"/>
        <end position="86"/>
    </location>
</feature>
<dbReference type="PANTHER" id="PTHR43155:SF2">
    <property type="entry name" value="CYCLIC DI-GMP PHOSPHODIESTERASE PA4108"/>
    <property type="match status" value="1"/>
</dbReference>
<dbReference type="PROSITE" id="PS51832">
    <property type="entry name" value="HD_GYP"/>
    <property type="match status" value="1"/>
</dbReference>
<evidence type="ECO:0000313" key="2">
    <source>
        <dbReference type="EMBL" id="OUR94877.1"/>
    </source>
</evidence>
<dbReference type="AlphaFoldDB" id="A0A1Y5F7N6"/>
<gene>
    <name evidence="2" type="ORF">A9Q84_17365</name>
</gene>
<dbReference type="Gene3D" id="1.10.3210.10">
    <property type="entry name" value="Hypothetical protein af1432"/>
    <property type="match status" value="1"/>
</dbReference>
<protein>
    <recommendedName>
        <fullName evidence="1">HD-GYP domain-containing protein</fullName>
    </recommendedName>
</protein>
<dbReference type="PANTHER" id="PTHR43155">
    <property type="entry name" value="CYCLIC DI-GMP PHOSPHODIESTERASE PA4108-RELATED"/>
    <property type="match status" value="1"/>
</dbReference>
<dbReference type="SUPFAM" id="SSF109604">
    <property type="entry name" value="HD-domain/PDEase-like"/>
    <property type="match status" value="1"/>
</dbReference>